<evidence type="ECO:0000256" key="1">
    <source>
        <dbReference type="SAM" id="MobiDB-lite"/>
    </source>
</evidence>
<sequence>MRLNEDYYDSDEDDDDLLPGLLAVTASYDRPKALRYIQHNRSRIEKLLPSSVLSDLSPDSPDLDDSETSFPDLHPISPDVPLDQHDLCSDPELEVITYDILQTILALDDEALIYAPDIFTLGSLIYIKEKFFPHLPSDPITASVDDPSLDADNPLSDSLQQLKCFGKRKRKRNRNRNRNRKRNRNKKKNKQKPPASNEDSRFLRSHGVPFVNDPLPAAMARAIWDCKYSELFASLFSHPLDRYTYDPLMEPSVYDAYDFPPPANDDNYCRNPFNTDQPARFQASIGCSASDFLDPFIAADDYTGFNYDIYYEISYPDGSEGVYYKPYN</sequence>
<reference evidence="2" key="1">
    <citation type="submission" date="2013-07" db="EMBL/GenBank/DDBJ databases">
        <title>The genome of an arbuscular mycorrhizal fungus provides insights into the evolution of the oldest plant symbiosis.</title>
        <authorList>
            <consortium name="DOE Joint Genome Institute"/>
            <person name="Tisserant E."/>
            <person name="Malbreil M."/>
            <person name="Kuo A."/>
            <person name="Kohler A."/>
            <person name="Symeonidi A."/>
            <person name="Balestrini R."/>
            <person name="Charron P."/>
            <person name="Duensing N."/>
            <person name="Frei-dit-Frey N."/>
            <person name="Gianinazzi-Pearson V."/>
            <person name="Gilbert B."/>
            <person name="Handa Y."/>
            <person name="Hijri M."/>
            <person name="Kaul R."/>
            <person name="Kawaguchi M."/>
            <person name="Krajinski F."/>
            <person name="Lammers P."/>
            <person name="Lapierre D."/>
            <person name="Masclaux F.G."/>
            <person name="Murat C."/>
            <person name="Morin E."/>
            <person name="Ndikumana S."/>
            <person name="Pagni M."/>
            <person name="Petitpierre D."/>
            <person name="Requena N."/>
            <person name="Rosikiewicz P."/>
            <person name="Riley R."/>
            <person name="Saito K."/>
            <person name="San Clemente H."/>
            <person name="Shapiro H."/>
            <person name="van Tuinen D."/>
            <person name="Becard G."/>
            <person name="Bonfante P."/>
            <person name="Paszkowski U."/>
            <person name="Shachar-Hill Y."/>
            <person name="Young J.P."/>
            <person name="Sanders I.R."/>
            <person name="Henrissat B."/>
            <person name="Rensing S.A."/>
            <person name="Grigoriev I.V."/>
            <person name="Corradi N."/>
            <person name="Roux C."/>
            <person name="Martin F."/>
        </authorList>
    </citation>
    <scope>NUCLEOTIDE SEQUENCE</scope>
    <source>
        <strain evidence="2">DAOM 197198</strain>
    </source>
</reference>
<proteinExistence type="predicted"/>
<accession>U9T9Q0</accession>
<dbReference type="EMBL" id="KI297492">
    <property type="protein sequence ID" value="ESA00066.1"/>
    <property type="molecule type" value="Genomic_DNA"/>
</dbReference>
<feature type="region of interest" description="Disordered" evidence="1">
    <location>
        <begin position="166"/>
        <end position="203"/>
    </location>
</feature>
<feature type="non-terminal residue" evidence="2">
    <location>
        <position position="328"/>
    </location>
</feature>
<name>U9T9Q0_RHIID</name>
<evidence type="ECO:0000313" key="2">
    <source>
        <dbReference type="EMBL" id="ESA00066.1"/>
    </source>
</evidence>
<protein>
    <submittedName>
        <fullName evidence="2">Uncharacterized protein</fullName>
    </submittedName>
</protein>
<dbReference type="VEuPathDB" id="FungiDB:RhiirFUN_026180"/>
<feature type="compositionally biased region" description="Basic residues" evidence="1">
    <location>
        <begin position="166"/>
        <end position="191"/>
    </location>
</feature>
<dbReference type="AlphaFoldDB" id="U9T9Q0"/>
<organism evidence="2">
    <name type="scientific">Rhizophagus irregularis (strain DAOM 181602 / DAOM 197198 / MUCL 43194)</name>
    <name type="common">Arbuscular mycorrhizal fungus</name>
    <name type="synonym">Glomus intraradices</name>
    <dbReference type="NCBI Taxonomy" id="747089"/>
    <lineage>
        <taxon>Eukaryota</taxon>
        <taxon>Fungi</taxon>
        <taxon>Fungi incertae sedis</taxon>
        <taxon>Mucoromycota</taxon>
        <taxon>Glomeromycotina</taxon>
        <taxon>Glomeromycetes</taxon>
        <taxon>Glomerales</taxon>
        <taxon>Glomeraceae</taxon>
        <taxon>Rhizophagus</taxon>
    </lineage>
</organism>
<gene>
    <name evidence="2" type="ORF">GLOINDRAFT_272686</name>
</gene>
<dbReference type="HOGENOM" id="CLU_847725_0_0_1"/>